<organism evidence="4 5">
    <name type="scientific">Eiseniibacteriota bacterium</name>
    <dbReference type="NCBI Taxonomy" id="2212470"/>
    <lineage>
        <taxon>Bacteria</taxon>
        <taxon>Candidatus Eiseniibacteriota</taxon>
    </lineage>
</organism>
<evidence type="ECO:0000313" key="4">
    <source>
        <dbReference type="EMBL" id="MBI3539961.1"/>
    </source>
</evidence>
<dbReference type="AlphaFoldDB" id="A0A9D6QK93"/>
<dbReference type="Proteomes" id="UP000807850">
    <property type="component" value="Unassembled WGS sequence"/>
</dbReference>
<protein>
    <recommendedName>
        <fullName evidence="3">D-isomer specific 2-hydroxyacid dehydrogenase NAD-binding domain-containing protein</fullName>
    </recommendedName>
</protein>
<dbReference type="PANTHER" id="PTHR43333:SF1">
    <property type="entry name" value="D-ISOMER SPECIFIC 2-HYDROXYACID DEHYDROGENASE NAD-BINDING DOMAIN-CONTAINING PROTEIN"/>
    <property type="match status" value="1"/>
</dbReference>
<dbReference type="InterPro" id="IPR036291">
    <property type="entry name" value="NAD(P)-bd_dom_sf"/>
</dbReference>
<keyword evidence="2" id="KW-0520">NAD</keyword>
<dbReference type="InterPro" id="IPR006140">
    <property type="entry name" value="D-isomer_DH_NAD-bd"/>
</dbReference>
<dbReference type="SUPFAM" id="SSF52283">
    <property type="entry name" value="Formate/glycerate dehydrogenase catalytic domain-like"/>
    <property type="match status" value="1"/>
</dbReference>
<dbReference type="GO" id="GO:0051287">
    <property type="term" value="F:NAD binding"/>
    <property type="evidence" value="ECO:0007669"/>
    <property type="project" value="InterPro"/>
</dbReference>
<dbReference type="GO" id="GO:0016491">
    <property type="term" value="F:oxidoreductase activity"/>
    <property type="evidence" value="ECO:0007669"/>
    <property type="project" value="UniProtKB-KW"/>
</dbReference>
<evidence type="ECO:0000256" key="2">
    <source>
        <dbReference type="ARBA" id="ARBA00023027"/>
    </source>
</evidence>
<evidence type="ECO:0000313" key="5">
    <source>
        <dbReference type="Proteomes" id="UP000807850"/>
    </source>
</evidence>
<comment type="caution">
    <text evidence="4">The sequence shown here is derived from an EMBL/GenBank/DDBJ whole genome shotgun (WGS) entry which is preliminary data.</text>
</comment>
<gene>
    <name evidence="4" type="ORF">HY076_06780</name>
</gene>
<feature type="non-terminal residue" evidence="4">
    <location>
        <position position="220"/>
    </location>
</feature>
<proteinExistence type="predicted"/>
<name>A0A9D6QK93_UNCEI</name>
<dbReference type="PANTHER" id="PTHR43333">
    <property type="entry name" value="2-HACID_DH_C DOMAIN-CONTAINING PROTEIN"/>
    <property type="match status" value="1"/>
</dbReference>
<sequence>MAPLTVLEYVRDPAGFWNMPPERMAALAREFPDVRFESPADRAEADRLLPETEIVLGWAVRRENLASAGRVRWIHLTAAGVASYLFPDLIASPIVVTNARGLHGSSMAEHALGMMLAIARKLHLARDAQAERRWTQDEQFRSAVPFGQLDGATLGIVGFGAVGRALAQRAHALGMRVLAVRRRPADPPAPADAQWGVDRLGDLLEQSDWVVLVAASTDAT</sequence>
<dbReference type="Gene3D" id="3.40.50.720">
    <property type="entry name" value="NAD(P)-binding Rossmann-like Domain"/>
    <property type="match status" value="2"/>
</dbReference>
<dbReference type="Pfam" id="PF02826">
    <property type="entry name" value="2-Hacid_dh_C"/>
    <property type="match status" value="1"/>
</dbReference>
<reference evidence="4" key="1">
    <citation type="submission" date="2020-07" db="EMBL/GenBank/DDBJ databases">
        <title>Huge and variable diversity of episymbiotic CPR bacteria and DPANN archaea in groundwater ecosystems.</title>
        <authorList>
            <person name="He C.Y."/>
            <person name="Keren R."/>
            <person name="Whittaker M."/>
            <person name="Farag I.F."/>
            <person name="Doudna J."/>
            <person name="Cate J.H.D."/>
            <person name="Banfield J.F."/>
        </authorList>
    </citation>
    <scope>NUCLEOTIDE SEQUENCE</scope>
    <source>
        <strain evidence="4">NC_groundwater_928_Pr1_S-0.2um_72_17</strain>
    </source>
</reference>
<dbReference type="EMBL" id="JACQAY010000219">
    <property type="protein sequence ID" value="MBI3539961.1"/>
    <property type="molecule type" value="Genomic_DNA"/>
</dbReference>
<keyword evidence="1" id="KW-0560">Oxidoreductase</keyword>
<evidence type="ECO:0000259" key="3">
    <source>
        <dbReference type="Pfam" id="PF02826"/>
    </source>
</evidence>
<accession>A0A9D6QK93</accession>
<evidence type="ECO:0000256" key="1">
    <source>
        <dbReference type="ARBA" id="ARBA00023002"/>
    </source>
</evidence>
<dbReference type="SUPFAM" id="SSF51735">
    <property type="entry name" value="NAD(P)-binding Rossmann-fold domains"/>
    <property type="match status" value="1"/>
</dbReference>
<feature type="domain" description="D-isomer specific 2-hydroxyacid dehydrogenase NAD-binding" evidence="3">
    <location>
        <begin position="112"/>
        <end position="220"/>
    </location>
</feature>